<dbReference type="InterPro" id="IPR008927">
    <property type="entry name" value="6-PGluconate_DH-like_C_sf"/>
</dbReference>
<keyword evidence="3" id="KW-0560">Oxidoreductase</keyword>
<dbReference type="FunCoup" id="A0A1J7JCJ2">
    <property type="interactions" value="134"/>
</dbReference>
<dbReference type="STRING" id="1408157.A0A1J7JCJ2"/>
<dbReference type="SUPFAM" id="SSF48179">
    <property type="entry name" value="6-phosphogluconate dehydrogenase C-terminal domain-like"/>
    <property type="match status" value="1"/>
</dbReference>
<feature type="domain" description="Ketopantoate reductase C-terminal" evidence="5">
    <location>
        <begin position="218"/>
        <end position="349"/>
    </location>
</feature>
<dbReference type="InParanoid" id="A0A1J7JCJ2"/>
<dbReference type="Proteomes" id="UP000182658">
    <property type="component" value="Unassembled WGS sequence"/>
</dbReference>
<protein>
    <recommendedName>
        <fullName evidence="8">6-phosphogluconate dehydrogenase C-terminal domain-like protein</fullName>
    </recommendedName>
</protein>
<gene>
    <name evidence="6" type="ORF">CONLIGDRAFT_573797</name>
</gene>
<evidence type="ECO:0000256" key="3">
    <source>
        <dbReference type="ARBA" id="ARBA00023002"/>
    </source>
</evidence>
<proteinExistence type="inferred from homology"/>
<dbReference type="GO" id="GO:0008677">
    <property type="term" value="F:2-dehydropantoate 2-reductase activity"/>
    <property type="evidence" value="ECO:0007669"/>
    <property type="project" value="TreeGrafter"/>
</dbReference>
<keyword evidence="7" id="KW-1185">Reference proteome</keyword>
<dbReference type="Pfam" id="PF08546">
    <property type="entry name" value="ApbA_C"/>
    <property type="match status" value="1"/>
</dbReference>
<dbReference type="PANTHER" id="PTHR43765:SF2">
    <property type="entry name" value="2-DEHYDROPANTOATE 2-REDUCTASE"/>
    <property type="match status" value="1"/>
</dbReference>
<dbReference type="InterPro" id="IPR013332">
    <property type="entry name" value="KPR_N"/>
</dbReference>
<dbReference type="Gene3D" id="3.40.50.720">
    <property type="entry name" value="NAD(P)-binding Rossmann-like Domain"/>
    <property type="match status" value="1"/>
</dbReference>
<feature type="non-terminal residue" evidence="6">
    <location>
        <position position="1"/>
    </location>
</feature>
<dbReference type="PANTHER" id="PTHR43765">
    <property type="entry name" value="2-DEHYDROPANTOATE 2-REDUCTASE-RELATED"/>
    <property type="match status" value="1"/>
</dbReference>
<name>A0A1J7JCJ2_9PEZI</name>
<dbReference type="GO" id="GO:0005739">
    <property type="term" value="C:mitochondrion"/>
    <property type="evidence" value="ECO:0007669"/>
    <property type="project" value="TreeGrafter"/>
</dbReference>
<dbReference type="GO" id="GO:0050661">
    <property type="term" value="F:NADP binding"/>
    <property type="evidence" value="ECO:0007669"/>
    <property type="project" value="TreeGrafter"/>
</dbReference>
<dbReference type="InterPro" id="IPR050838">
    <property type="entry name" value="Ketopantoate_reductase"/>
</dbReference>
<dbReference type="Gene3D" id="1.10.1040.10">
    <property type="entry name" value="N-(1-d-carboxylethyl)-l-norvaline Dehydrogenase, domain 2"/>
    <property type="match status" value="1"/>
</dbReference>
<evidence type="ECO:0000256" key="2">
    <source>
        <dbReference type="ARBA" id="ARBA00022857"/>
    </source>
</evidence>
<evidence type="ECO:0000313" key="7">
    <source>
        <dbReference type="Proteomes" id="UP000182658"/>
    </source>
</evidence>
<dbReference type="AlphaFoldDB" id="A0A1J7JCJ2"/>
<sequence length="366" mass="41163">PVAASTVHRLSDQIHVLGADARGKYITHALACCETLPPVRLLTPRRDLRGWYARGGNRMLLHNGDETITRLPLVTNIGSTEDGGFISNLIVTVPAETVVRTISSIVHRIHPTTTICLVQDGLGVMEAVNKACFPNYGDQPLYVLGHMSHELHKTQLNAFAIREAKQGKLYLSALGHEDVDSDVTYHPPIERNSRISHFLGIMSTTPRLQAGGYTLPKFMEVKLRETIMQSVLEPLTVVLDCSFGELAENTYGKQMIDQLLGEILNVVARLPELKDSPDIRWMILYGEMRRDVYRRLERMKDGQTRMRSQTFRGFSSDIDFLNGYFVERGRELGVKCPANESVIWMVKAKHQQCLAQIRGDIQIEGL</sequence>
<evidence type="ECO:0000259" key="4">
    <source>
        <dbReference type="Pfam" id="PF02558"/>
    </source>
</evidence>
<feature type="domain" description="Ketopantoate reductase N-terminal" evidence="4">
    <location>
        <begin position="14"/>
        <end position="173"/>
    </location>
</feature>
<evidence type="ECO:0000259" key="5">
    <source>
        <dbReference type="Pfam" id="PF08546"/>
    </source>
</evidence>
<evidence type="ECO:0008006" key="8">
    <source>
        <dbReference type="Google" id="ProtNLM"/>
    </source>
</evidence>
<dbReference type="EMBL" id="KV875096">
    <property type="protein sequence ID" value="OIW31049.1"/>
    <property type="molecule type" value="Genomic_DNA"/>
</dbReference>
<dbReference type="InterPro" id="IPR013328">
    <property type="entry name" value="6PGD_dom2"/>
</dbReference>
<organism evidence="6 7">
    <name type="scientific">Coniochaeta ligniaria NRRL 30616</name>
    <dbReference type="NCBI Taxonomy" id="1408157"/>
    <lineage>
        <taxon>Eukaryota</taxon>
        <taxon>Fungi</taxon>
        <taxon>Dikarya</taxon>
        <taxon>Ascomycota</taxon>
        <taxon>Pezizomycotina</taxon>
        <taxon>Sordariomycetes</taxon>
        <taxon>Sordariomycetidae</taxon>
        <taxon>Coniochaetales</taxon>
        <taxon>Coniochaetaceae</taxon>
        <taxon>Coniochaeta</taxon>
    </lineage>
</organism>
<dbReference type="OrthoDB" id="73846at2759"/>
<dbReference type="InterPro" id="IPR013752">
    <property type="entry name" value="KPA_reductase"/>
</dbReference>
<dbReference type="Pfam" id="PF02558">
    <property type="entry name" value="ApbA"/>
    <property type="match status" value="1"/>
</dbReference>
<dbReference type="SUPFAM" id="SSF51735">
    <property type="entry name" value="NAD(P)-binding Rossmann-fold domains"/>
    <property type="match status" value="1"/>
</dbReference>
<dbReference type="InterPro" id="IPR036291">
    <property type="entry name" value="NAD(P)-bd_dom_sf"/>
</dbReference>
<reference evidence="6 7" key="1">
    <citation type="submission" date="2016-10" db="EMBL/GenBank/DDBJ databases">
        <title>Draft genome sequence of Coniochaeta ligniaria NRRL30616, a lignocellulolytic fungus for bioabatement of inhibitors in plant biomass hydrolysates.</title>
        <authorList>
            <consortium name="DOE Joint Genome Institute"/>
            <person name="Jimenez D.J."/>
            <person name="Hector R.E."/>
            <person name="Riley R."/>
            <person name="Sun H."/>
            <person name="Grigoriev I.V."/>
            <person name="Van Elsas J.D."/>
            <person name="Nichols N.N."/>
        </authorList>
    </citation>
    <scope>NUCLEOTIDE SEQUENCE [LARGE SCALE GENOMIC DNA]</scope>
    <source>
        <strain evidence="6 7">NRRL 30616</strain>
    </source>
</reference>
<accession>A0A1J7JCJ2</accession>
<comment type="similarity">
    <text evidence="1">Belongs to the ketopantoate reductase family.</text>
</comment>
<keyword evidence="2" id="KW-0521">NADP</keyword>
<evidence type="ECO:0000313" key="6">
    <source>
        <dbReference type="EMBL" id="OIW31049.1"/>
    </source>
</evidence>
<evidence type="ECO:0000256" key="1">
    <source>
        <dbReference type="ARBA" id="ARBA00007870"/>
    </source>
</evidence>